<evidence type="ECO:0000313" key="3">
    <source>
        <dbReference type="Proteomes" id="UP000325081"/>
    </source>
</evidence>
<feature type="compositionally biased region" description="Basic and acidic residues" evidence="1">
    <location>
        <begin position="182"/>
        <end position="192"/>
    </location>
</feature>
<proteinExistence type="predicted"/>
<feature type="region of interest" description="Disordered" evidence="1">
    <location>
        <begin position="174"/>
        <end position="223"/>
    </location>
</feature>
<dbReference type="Proteomes" id="UP000325081">
    <property type="component" value="Unassembled WGS sequence"/>
</dbReference>
<reference evidence="3" key="1">
    <citation type="journal article" date="2019" name="Curr. Biol.">
        <title>Genome Sequence of Striga asiatica Provides Insight into the Evolution of Plant Parasitism.</title>
        <authorList>
            <person name="Yoshida S."/>
            <person name="Kim S."/>
            <person name="Wafula E.K."/>
            <person name="Tanskanen J."/>
            <person name="Kim Y.M."/>
            <person name="Honaas L."/>
            <person name="Yang Z."/>
            <person name="Spallek T."/>
            <person name="Conn C.E."/>
            <person name="Ichihashi Y."/>
            <person name="Cheong K."/>
            <person name="Cui S."/>
            <person name="Der J.P."/>
            <person name="Gundlach H."/>
            <person name="Jiao Y."/>
            <person name="Hori C."/>
            <person name="Ishida J.K."/>
            <person name="Kasahara H."/>
            <person name="Kiba T."/>
            <person name="Kim M.S."/>
            <person name="Koo N."/>
            <person name="Laohavisit A."/>
            <person name="Lee Y.H."/>
            <person name="Lumba S."/>
            <person name="McCourt P."/>
            <person name="Mortimer J.C."/>
            <person name="Mutuku J.M."/>
            <person name="Nomura T."/>
            <person name="Sasaki-Sekimoto Y."/>
            <person name="Seto Y."/>
            <person name="Wang Y."/>
            <person name="Wakatake T."/>
            <person name="Sakakibara H."/>
            <person name="Demura T."/>
            <person name="Yamaguchi S."/>
            <person name="Yoneyama K."/>
            <person name="Manabe R.I."/>
            <person name="Nelson D.C."/>
            <person name="Schulman A.H."/>
            <person name="Timko M.P."/>
            <person name="dePamphilis C.W."/>
            <person name="Choi D."/>
            <person name="Shirasu K."/>
        </authorList>
    </citation>
    <scope>NUCLEOTIDE SEQUENCE [LARGE SCALE GENOMIC DNA]</scope>
    <source>
        <strain evidence="3">cv. UVA1</strain>
    </source>
</reference>
<evidence type="ECO:0000256" key="1">
    <source>
        <dbReference type="SAM" id="MobiDB-lite"/>
    </source>
</evidence>
<sequence length="223" mass="24675">MKLLRQPSYESGNPNTAMKSAVRHHPLTTAPFRRHLRHRRRRPRLSAASFVILLWLSIQCRQSIAFPSLMPAPTSATRVRLSRKATTTALTSFIYPTSAAKLLPRLMMGSPESAACHTRPVAGGGQDLAADCRANADQGQKTRMIIPQSKSLILNWLLCPPLFIYSVIHFSSGQLPSTSPENRYRDPPEPSREPIASPARNRAQPSAVPDPSREVPCRLPARA</sequence>
<comment type="caution">
    <text evidence="2">The sequence shown here is derived from an EMBL/GenBank/DDBJ whole genome shotgun (WGS) entry which is preliminary data.</text>
</comment>
<dbReference type="AlphaFoldDB" id="A0A5A7NYT9"/>
<evidence type="ECO:0000313" key="2">
    <source>
        <dbReference type="EMBL" id="GER25574.1"/>
    </source>
</evidence>
<keyword evidence="3" id="KW-1185">Reference proteome</keyword>
<accession>A0A5A7NYT9</accession>
<name>A0A5A7NYT9_STRAF</name>
<organism evidence="2 3">
    <name type="scientific">Striga asiatica</name>
    <name type="common">Asiatic witchweed</name>
    <name type="synonym">Buchnera asiatica</name>
    <dbReference type="NCBI Taxonomy" id="4170"/>
    <lineage>
        <taxon>Eukaryota</taxon>
        <taxon>Viridiplantae</taxon>
        <taxon>Streptophyta</taxon>
        <taxon>Embryophyta</taxon>
        <taxon>Tracheophyta</taxon>
        <taxon>Spermatophyta</taxon>
        <taxon>Magnoliopsida</taxon>
        <taxon>eudicotyledons</taxon>
        <taxon>Gunneridae</taxon>
        <taxon>Pentapetalae</taxon>
        <taxon>asterids</taxon>
        <taxon>lamiids</taxon>
        <taxon>Lamiales</taxon>
        <taxon>Orobanchaceae</taxon>
        <taxon>Buchnereae</taxon>
        <taxon>Striga</taxon>
    </lineage>
</organism>
<protein>
    <submittedName>
        <fullName evidence="2">Arylsulfatase A family protein</fullName>
    </submittedName>
</protein>
<gene>
    <name evidence="2" type="ORF">STAS_01163</name>
</gene>
<dbReference type="EMBL" id="BKCP01000336">
    <property type="protein sequence ID" value="GER25574.1"/>
    <property type="molecule type" value="Genomic_DNA"/>
</dbReference>